<sequence length="286" mass="32018">MVKYIDAHQHLWQTSKNQYSWITPDLSEINRDFSLDEIAADASELGIESAVLIQAADTYADTDFMIQAAKESSYISGVVAWVPLDKPAEASDVLQRYSQDPIIKGIRNLTHDYSNSKYASNDNWILQPQVLETLKEIAHLGLTLDYVAINDAHIHAIAQVAGKIPSLKIVVDHAAKPDIAGHVLHPWKESMAALASNPQIFTKFSGFNTLSSPQWTVDDWRPYFEHIIDVFTPNRVMTGSDWPFSALANGYSTVWRAQQELIATLSIADQEKIARTTAINFYSLEI</sequence>
<dbReference type="GO" id="GO:0016787">
    <property type="term" value="F:hydrolase activity"/>
    <property type="evidence" value="ECO:0007669"/>
    <property type="project" value="InterPro"/>
</dbReference>
<dbReference type="InterPro" id="IPR032466">
    <property type="entry name" value="Metal_Hydrolase"/>
</dbReference>
<gene>
    <name evidence="3" type="ORF">UFOPK4095_00944</name>
</gene>
<evidence type="ECO:0000256" key="1">
    <source>
        <dbReference type="ARBA" id="ARBA00038310"/>
    </source>
</evidence>
<dbReference type="Pfam" id="PF04909">
    <property type="entry name" value="Amidohydro_2"/>
    <property type="match status" value="1"/>
</dbReference>
<evidence type="ECO:0000313" key="3">
    <source>
        <dbReference type="EMBL" id="CAB5019941.1"/>
    </source>
</evidence>
<dbReference type="EMBL" id="CAFBPI010000064">
    <property type="protein sequence ID" value="CAB5019941.1"/>
    <property type="molecule type" value="Genomic_DNA"/>
</dbReference>
<dbReference type="AlphaFoldDB" id="A0A6J7QSI8"/>
<dbReference type="InterPro" id="IPR052350">
    <property type="entry name" value="Metallo-dep_Lactonases"/>
</dbReference>
<proteinExistence type="inferred from homology"/>
<protein>
    <submittedName>
        <fullName evidence="3">Unannotated protein</fullName>
    </submittedName>
</protein>
<comment type="similarity">
    <text evidence="1">Belongs to the metallo-dependent hydrolases superfamily.</text>
</comment>
<evidence type="ECO:0000259" key="2">
    <source>
        <dbReference type="Pfam" id="PF04909"/>
    </source>
</evidence>
<feature type="domain" description="Amidohydrolase-related" evidence="2">
    <location>
        <begin position="5"/>
        <end position="283"/>
    </location>
</feature>
<name>A0A6J7QSI8_9ZZZZ</name>
<dbReference type="InterPro" id="IPR006680">
    <property type="entry name" value="Amidohydro-rel"/>
</dbReference>
<dbReference type="PANTHER" id="PTHR43569:SF2">
    <property type="entry name" value="AMIDOHYDROLASE-RELATED DOMAIN-CONTAINING PROTEIN"/>
    <property type="match status" value="1"/>
</dbReference>
<dbReference type="Gene3D" id="3.20.20.140">
    <property type="entry name" value="Metal-dependent hydrolases"/>
    <property type="match status" value="1"/>
</dbReference>
<reference evidence="3" key="1">
    <citation type="submission" date="2020-05" db="EMBL/GenBank/DDBJ databases">
        <authorList>
            <person name="Chiriac C."/>
            <person name="Salcher M."/>
            <person name="Ghai R."/>
            <person name="Kavagutti S V."/>
        </authorList>
    </citation>
    <scope>NUCLEOTIDE SEQUENCE</scope>
</reference>
<dbReference type="PANTHER" id="PTHR43569">
    <property type="entry name" value="AMIDOHYDROLASE"/>
    <property type="match status" value="1"/>
</dbReference>
<dbReference type="SUPFAM" id="SSF51556">
    <property type="entry name" value="Metallo-dependent hydrolases"/>
    <property type="match status" value="1"/>
</dbReference>
<accession>A0A6J7QSI8</accession>
<organism evidence="3">
    <name type="scientific">freshwater metagenome</name>
    <dbReference type="NCBI Taxonomy" id="449393"/>
    <lineage>
        <taxon>unclassified sequences</taxon>
        <taxon>metagenomes</taxon>
        <taxon>ecological metagenomes</taxon>
    </lineage>
</organism>